<organism evidence="2 3">
    <name type="scientific">Durusdinium trenchii</name>
    <dbReference type="NCBI Taxonomy" id="1381693"/>
    <lineage>
        <taxon>Eukaryota</taxon>
        <taxon>Sar</taxon>
        <taxon>Alveolata</taxon>
        <taxon>Dinophyceae</taxon>
        <taxon>Suessiales</taxon>
        <taxon>Symbiodiniaceae</taxon>
        <taxon>Durusdinium</taxon>
    </lineage>
</organism>
<feature type="compositionally biased region" description="Polar residues" evidence="1">
    <location>
        <begin position="229"/>
        <end position="239"/>
    </location>
</feature>
<dbReference type="Proteomes" id="UP001642464">
    <property type="component" value="Unassembled WGS sequence"/>
</dbReference>
<reference evidence="2 3" key="1">
    <citation type="submission" date="2024-02" db="EMBL/GenBank/DDBJ databases">
        <authorList>
            <person name="Chen Y."/>
            <person name="Shah S."/>
            <person name="Dougan E. K."/>
            <person name="Thang M."/>
            <person name="Chan C."/>
        </authorList>
    </citation>
    <scope>NUCLEOTIDE SEQUENCE [LARGE SCALE GENOMIC DNA]</scope>
</reference>
<feature type="region of interest" description="Disordered" evidence="1">
    <location>
        <begin position="229"/>
        <end position="261"/>
    </location>
</feature>
<evidence type="ECO:0008006" key="4">
    <source>
        <dbReference type="Google" id="ProtNLM"/>
    </source>
</evidence>
<accession>A0ABP0RRM5</accession>
<gene>
    <name evidence="2" type="ORF">SCF082_LOCUS47994</name>
</gene>
<sequence length="553" mass="60439">MVLRFDLETFSSGTYMDLSIFPSGSDFQDGFASDGYGYLLPRMYGVIFRFLTSDFTNTSLVEQLDLTLTNSRLRSFSGGVHDGTYGYLAPYQDDMSSNLELLVRFKLDFTEVMTLDLSLADTELRGFTGIFTDGTYGYLYPGVNYKVGRFTLSTMLSADVVSLTVAMSYYMTGIAGSSYGYLVPSPSSSSQVSRMDLATFALGTDAVAVGCRVGTSQKAATTTFSSALVPTTRGSTSSARPLVGDSSSRRSSQVTQSSVSTSDGNYGMFNYAFTDGSHAFLLPMSYGTVFRTELYTMSVISYSVMYQYSGGFVVGSYAYLLPSTSYQYVTRLGTALDSSMDLYAALSNIHGGFTDETYGYLVPGLDGIVGRFDLSSFSTVDTLDLTTINMDFRSFRNGFQDGTYGYLVPYQDSTSSPSGIVVRFDLATFSIVESLDLTNSGANFEYKQFMDGFTNYKYGFLVPEQSYKKFVRFSLSSFDTASVTAADLSSVSGSFVKGLVRVRYGYLEDIASSLPLLPGLVKFDQVKLKSLIHQVVSDGTVVKIHLESMSHET</sequence>
<feature type="compositionally biased region" description="Low complexity" evidence="1">
    <location>
        <begin position="249"/>
        <end position="261"/>
    </location>
</feature>
<dbReference type="EMBL" id="CAXAMM010042051">
    <property type="protein sequence ID" value="CAK9102694.1"/>
    <property type="molecule type" value="Genomic_DNA"/>
</dbReference>
<evidence type="ECO:0000313" key="3">
    <source>
        <dbReference type="Proteomes" id="UP001642464"/>
    </source>
</evidence>
<comment type="caution">
    <text evidence="2">The sequence shown here is derived from an EMBL/GenBank/DDBJ whole genome shotgun (WGS) entry which is preliminary data.</text>
</comment>
<evidence type="ECO:0000256" key="1">
    <source>
        <dbReference type="SAM" id="MobiDB-lite"/>
    </source>
</evidence>
<evidence type="ECO:0000313" key="2">
    <source>
        <dbReference type="EMBL" id="CAK9102694.1"/>
    </source>
</evidence>
<name>A0ABP0RRM5_9DINO</name>
<protein>
    <recommendedName>
        <fullName evidence="4">Peptidase A1 domain-containing protein</fullName>
    </recommendedName>
</protein>
<proteinExistence type="predicted"/>
<keyword evidence="3" id="KW-1185">Reference proteome</keyword>